<dbReference type="Pfam" id="PF00067">
    <property type="entry name" value="p450"/>
    <property type="match status" value="1"/>
</dbReference>
<name>A0ABP3RF80_9ACTN</name>
<protein>
    <submittedName>
        <fullName evidence="3">Cytochrome P450</fullName>
    </submittedName>
</protein>
<comment type="caution">
    <text evidence="3">The sequence shown here is derived from an EMBL/GenBank/DDBJ whole genome shotgun (WGS) entry which is preliminary data.</text>
</comment>
<evidence type="ECO:0000256" key="1">
    <source>
        <dbReference type="ARBA" id="ARBA00010617"/>
    </source>
</evidence>
<dbReference type="PRINTS" id="PR00359">
    <property type="entry name" value="BP450"/>
</dbReference>
<evidence type="ECO:0000313" key="3">
    <source>
        <dbReference type="EMBL" id="GAA0608166.1"/>
    </source>
</evidence>
<dbReference type="InterPro" id="IPR017972">
    <property type="entry name" value="Cyt_P450_CS"/>
</dbReference>
<gene>
    <name evidence="3" type="ORF">GCM10009547_07640</name>
</gene>
<keyword evidence="2" id="KW-0479">Metal-binding</keyword>
<dbReference type="Proteomes" id="UP001500957">
    <property type="component" value="Unassembled WGS sequence"/>
</dbReference>
<dbReference type="RefSeq" id="WP_344601776.1">
    <property type="nucleotide sequence ID" value="NZ_BAAAHE010000007.1"/>
</dbReference>
<keyword evidence="4" id="KW-1185">Reference proteome</keyword>
<dbReference type="PROSITE" id="PS00086">
    <property type="entry name" value="CYTOCHROME_P450"/>
    <property type="match status" value="1"/>
</dbReference>
<dbReference type="SUPFAM" id="SSF48264">
    <property type="entry name" value="Cytochrome P450"/>
    <property type="match status" value="1"/>
</dbReference>
<dbReference type="PRINTS" id="PR00385">
    <property type="entry name" value="P450"/>
</dbReference>
<comment type="similarity">
    <text evidence="1 2">Belongs to the cytochrome P450 family.</text>
</comment>
<dbReference type="InterPro" id="IPR036396">
    <property type="entry name" value="Cyt_P450_sf"/>
</dbReference>
<keyword evidence="2" id="KW-0503">Monooxygenase</keyword>
<sequence length="388" mass="42932">MTDRTSDWSPLVTDPDGTYAQTFQDMRGRCPVAWSNDFGGFWALTKHEDVVKACKNPAVFSSAPQFTVPHLDLGFPWLPLQSDAPAHTAYRSVLTPFLAKPRIQGMVPQFRELARNLIAPLRGKSEFDASMEFAQPFAGEALCLALNVPEDMWAEFRSWTSNIVTAFSTGNLPLILEVSNAVSEYVTREIKDKSENPGDDLMSAMLQARVDGRPLTQPEIHGYYMLLTSAGHDTSSNSLGQALLHLATHPEHAARLRAEPELIPRAVEEIVRFYGPLIGLGRQAVQDVEIRGRQIKAGEQVALVWAAAARDEEQFEDANSFILDRPVTRSVSFGFGTHYCVGADLGRVQLAVAIEEFLTEFGNFELSGEVGRTIWPTQGIRNVPVRTS</sequence>
<dbReference type="PANTHER" id="PTHR46696">
    <property type="entry name" value="P450, PUTATIVE (EUROFUNG)-RELATED"/>
    <property type="match status" value="1"/>
</dbReference>
<keyword evidence="2" id="KW-0349">Heme</keyword>
<dbReference type="Gene3D" id="1.10.630.10">
    <property type="entry name" value="Cytochrome P450"/>
    <property type="match status" value="1"/>
</dbReference>
<accession>A0ABP3RF80</accession>
<keyword evidence="2" id="KW-0560">Oxidoreductase</keyword>
<dbReference type="PANTHER" id="PTHR46696:SF6">
    <property type="entry name" value="P450, PUTATIVE (EUROFUNG)-RELATED"/>
    <property type="match status" value="1"/>
</dbReference>
<reference evidence="4" key="1">
    <citation type="journal article" date="2019" name="Int. J. Syst. Evol. Microbiol.">
        <title>The Global Catalogue of Microorganisms (GCM) 10K type strain sequencing project: providing services to taxonomists for standard genome sequencing and annotation.</title>
        <authorList>
            <consortium name="The Broad Institute Genomics Platform"/>
            <consortium name="The Broad Institute Genome Sequencing Center for Infectious Disease"/>
            <person name="Wu L."/>
            <person name="Ma J."/>
        </authorList>
    </citation>
    <scope>NUCLEOTIDE SEQUENCE [LARGE SCALE GENOMIC DNA]</scope>
    <source>
        <strain evidence="4">JCM 10671</strain>
    </source>
</reference>
<keyword evidence="2" id="KW-0408">Iron</keyword>
<dbReference type="InterPro" id="IPR001128">
    <property type="entry name" value="Cyt_P450"/>
</dbReference>
<evidence type="ECO:0000256" key="2">
    <source>
        <dbReference type="RuleBase" id="RU000461"/>
    </source>
</evidence>
<proteinExistence type="inferred from homology"/>
<dbReference type="InterPro" id="IPR002397">
    <property type="entry name" value="Cyt_P450_B"/>
</dbReference>
<dbReference type="EMBL" id="BAAAHE010000007">
    <property type="protein sequence ID" value="GAA0608166.1"/>
    <property type="molecule type" value="Genomic_DNA"/>
</dbReference>
<organism evidence="3 4">
    <name type="scientific">Sporichthya brevicatena</name>
    <dbReference type="NCBI Taxonomy" id="171442"/>
    <lineage>
        <taxon>Bacteria</taxon>
        <taxon>Bacillati</taxon>
        <taxon>Actinomycetota</taxon>
        <taxon>Actinomycetes</taxon>
        <taxon>Sporichthyales</taxon>
        <taxon>Sporichthyaceae</taxon>
        <taxon>Sporichthya</taxon>
    </lineage>
</organism>
<evidence type="ECO:0000313" key="4">
    <source>
        <dbReference type="Proteomes" id="UP001500957"/>
    </source>
</evidence>